<evidence type="ECO:0000256" key="12">
    <source>
        <dbReference type="ARBA" id="ARBA00023317"/>
    </source>
</evidence>
<dbReference type="InterPro" id="IPR015795">
    <property type="entry name" value="Pyrv_Knase_C"/>
</dbReference>
<comment type="caution">
    <text evidence="17">The sequence shown here is derived from an EMBL/GenBank/DDBJ whole genome shotgun (WGS) entry which is preliminary data.</text>
</comment>
<dbReference type="GO" id="GO:0016301">
    <property type="term" value="F:kinase activity"/>
    <property type="evidence" value="ECO:0007669"/>
    <property type="project" value="UniProtKB-KW"/>
</dbReference>
<evidence type="ECO:0000256" key="13">
    <source>
        <dbReference type="ARBA" id="ARBA00048152"/>
    </source>
</evidence>
<keyword evidence="11" id="KW-0324">Glycolysis</keyword>
<feature type="domain" description="Pyruvate kinase barrel" evidence="15">
    <location>
        <begin position="26"/>
        <end position="102"/>
    </location>
</feature>
<dbReference type="InterPro" id="IPR001697">
    <property type="entry name" value="Pyr_Knase"/>
</dbReference>
<evidence type="ECO:0000313" key="18">
    <source>
        <dbReference type="Proteomes" id="UP000288805"/>
    </source>
</evidence>
<evidence type="ECO:0000256" key="7">
    <source>
        <dbReference type="ARBA" id="ARBA00022741"/>
    </source>
</evidence>
<evidence type="ECO:0000256" key="10">
    <source>
        <dbReference type="ARBA" id="ARBA00022842"/>
    </source>
</evidence>
<comment type="cofactor">
    <cofactor evidence="1">
        <name>K(+)</name>
        <dbReference type="ChEBI" id="CHEBI:29103"/>
    </cofactor>
</comment>
<keyword evidence="14" id="KW-0472">Membrane</keyword>
<keyword evidence="5" id="KW-0808">Transferase</keyword>
<keyword evidence="7" id="KW-0547">Nucleotide-binding</keyword>
<organism evidence="17 18">
    <name type="scientific">Vitis vinifera</name>
    <name type="common">Grape</name>
    <dbReference type="NCBI Taxonomy" id="29760"/>
    <lineage>
        <taxon>Eukaryota</taxon>
        <taxon>Viridiplantae</taxon>
        <taxon>Streptophyta</taxon>
        <taxon>Embryophyta</taxon>
        <taxon>Tracheophyta</taxon>
        <taxon>Spermatophyta</taxon>
        <taxon>Magnoliopsida</taxon>
        <taxon>eudicotyledons</taxon>
        <taxon>Gunneridae</taxon>
        <taxon>Pentapetalae</taxon>
        <taxon>rosids</taxon>
        <taxon>Vitales</taxon>
        <taxon>Vitaceae</taxon>
        <taxon>Viteae</taxon>
        <taxon>Vitis</taxon>
    </lineage>
</organism>
<evidence type="ECO:0000256" key="8">
    <source>
        <dbReference type="ARBA" id="ARBA00022777"/>
    </source>
</evidence>
<dbReference type="EC" id="2.7.1.40" evidence="4"/>
<dbReference type="InterPro" id="IPR015793">
    <property type="entry name" value="Pyrv_Knase_brl"/>
</dbReference>
<comment type="similarity">
    <text evidence="3">Belongs to the pyruvate kinase family.</text>
</comment>
<dbReference type="Proteomes" id="UP000288805">
    <property type="component" value="Unassembled WGS sequence"/>
</dbReference>
<accession>A0A438DKL8</accession>
<gene>
    <name evidence="17" type="primary">OsI_37456_2</name>
    <name evidence="17" type="ORF">CK203_078299</name>
</gene>
<dbReference type="GO" id="GO:0004743">
    <property type="term" value="F:pyruvate kinase activity"/>
    <property type="evidence" value="ECO:0007669"/>
    <property type="project" value="UniProtKB-EC"/>
</dbReference>
<reference evidence="17 18" key="1">
    <citation type="journal article" date="2018" name="PLoS Genet.">
        <title>Population sequencing reveals clonal diversity and ancestral inbreeding in the grapevine cultivar Chardonnay.</title>
        <authorList>
            <person name="Roach M.J."/>
            <person name="Johnson D.L."/>
            <person name="Bohlmann J."/>
            <person name="van Vuuren H.J."/>
            <person name="Jones S.J."/>
            <person name="Pretorius I.S."/>
            <person name="Schmidt S.A."/>
            <person name="Borneman A.R."/>
        </authorList>
    </citation>
    <scope>NUCLEOTIDE SEQUENCE [LARGE SCALE GENOMIC DNA]</scope>
    <source>
        <strain evidence="18">cv. Chardonnay</strain>
        <tissue evidence="17">Leaf</tissue>
    </source>
</reference>
<sequence>MCLDVIAKMYSKVYYMDFLNYLGLPVSIWVSWVFLFQKSAVHRCNMAGKPAIITRVVDSMTENLRPTRAEATDVANAVLDGWADGILLGPETLCGLYPIEAIQIVGKICAEAESVYNQSLHFKRIAKHVGEPMSHAESVASSAVRTAVNVNAAMIVAFTSTGGAPRPPVPVLAVVISSSQNKFIEMDPHWNTAGTPSSPAQVLGLHARQLLSVRGVHPILSSPNVATSGGSSEDWGLKFALNHCKSMGWLKHNDRVVVFQKIGDSSVAKIVELQD</sequence>
<evidence type="ECO:0000256" key="3">
    <source>
        <dbReference type="ARBA" id="ARBA00008663"/>
    </source>
</evidence>
<evidence type="ECO:0000256" key="4">
    <source>
        <dbReference type="ARBA" id="ARBA00012142"/>
    </source>
</evidence>
<dbReference type="InterPro" id="IPR015813">
    <property type="entry name" value="Pyrv/PenolPyrv_kinase-like_dom"/>
</dbReference>
<evidence type="ECO:0000256" key="14">
    <source>
        <dbReference type="SAM" id="Phobius"/>
    </source>
</evidence>
<keyword evidence="14" id="KW-0812">Transmembrane</keyword>
<dbReference type="InterPro" id="IPR040442">
    <property type="entry name" value="Pyrv_kinase-like_dom_sf"/>
</dbReference>
<evidence type="ECO:0000256" key="9">
    <source>
        <dbReference type="ARBA" id="ARBA00022840"/>
    </source>
</evidence>
<keyword evidence="10" id="KW-0460">Magnesium</keyword>
<dbReference type="GO" id="GO:0030955">
    <property type="term" value="F:potassium ion binding"/>
    <property type="evidence" value="ECO:0007669"/>
    <property type="project" value="InterPro"/>
</dbReference>
<dbReference type="PANTHER" id="PTHR11817">
    <property type="entry name" value="PYRUVATE KINASE"/>
    <property type="match status" value="1"/>
</dbReference>
<keyword evidence="6" id="KW-0479">Metal-binding</keyword>
<dbReference type="GO" id="GO:0005524">
    <property type="term" value="F:ATP binding"/>
    <property type="evidence" value="ECO:0007669"/>
    <property type="project" value="UniProtKB-KW"/>
</dbReference>
<dbReference type="Pfam" id="PF00224">
    <property type="entry name" value="PK"/>
    <property type="match status" value="1"/>
</dbReference>
<comment type="catalytic activity">
    <reaction evidence="13">
        <text>pyruvate + ATP = phosphoenolpyruvate + ADP + H(+)</text>
        <dbReference type="Rhea" id="RHEA:18157"/>
        <dbReference type="ChEBI" id="CHEBI:15361"/>
        <dbReference type="ChEBI" id="CHEBI:15378"/>
        <dbReference type="ChEBI" id="CHEBI:30616"/>
        <dbReference type="ChEBI" id="CHEBI:58702"/>
        <dbReference type="ChEBI" id="CHEBI:456216"/>
        <dbReference type="EC" id="2.7.1.40"/>
    </reaction>
</comment>
<evidence type="ECO:0000259" key="16">
    <source>
        <dbReference type="Pfam" id="PF02887"/>
    </source>
</evidence>
<evidence type="ECO:0000256" key="11">
    <source>
        <dbReference type="ARBA" id="ARBA00023152"/>
    </source>
</evidence>
<keyword evidence="9" id="KW-0067">ATP-binding</keyword>
<dbReference type="AlphaFoldDB" id="A0A438DKL8"/>
<dbReference type="SUPFAM" id="SSF51621">
    <property type="entry name" value="Phosphoenolpyruvate/pyruvate domain"/>
    <property type="match status" value="1"/>
</dbReference>
<keyword evidence="12 17" id="KW-0670">Pyruvate</keyword>
<dbReference type="Pfam" id="PF02887">
    <property type="entry name" value="PK_C"/>
    <property type="match status" value="1"/>
</dbReference>
<dbReference type="UniPathway" id="UPA00109">
    <property type="reaction ID" value="UER00188"/>
</dbReference>
<dbReference type="GO" id="GO:0000287">
    <property type="term" value="F:magnesium ion binding"/>
    <property type="evidence" value="ECO:0007669"/>
    <property type="project" value="InterPro"/>
</dbReference>
<evidence type="ECO:0000256" key="2">
    <source>
        <dbReference type="ARBA" id="ARBA00004997"/>
    </source>
</evidence>
<dbReference type="InterPro" id="IPR036918">
    <property type="entry name" value="Pyrv_Knase_C_sf"/>
</dbReference>
<evidence type="ECO:0000313" key="17">
    <source>
        <dbReference type="EMBL" id="RVW36007.1"/>
    </source>
</evidence>
<evidence type="ECO:0000256" key="1">
    <source>
        <dbReference type="ARBA" id="ARBA00001958"/>
    </source>
</evidence>
<evidence type="ECO:0000259" key="15">
    <source>
        <dbReference type="Pfam" id="PF00224"/>
    </source>
</evidence>
<feature type="transmembrane region" description="Helical" evidence="14">
    <location>
        <begin position="18"/>
        <end position="36"/>
    </location>
</feature>
<evidence type="ECO:0000256" key="6">
    <source>
        <dbReference type="ARBA" id="ARBA00022723"/>
    </source>
</evidence>
<keyword evidence="14" id="KW-1133">Transmembrane helix</keyword>
<dbReference type="Gene3D" id="3.20.20.60">
    <property type="entry name" value="Phosphoenolpyruvate-binding domains"/>
    <property type="match status" value="1"/>
</dbReference>
<dbReference type="SUPFAM" id="SSF52935">
    <property type="entry name" value="PK C-terminal domain-like"/>
    <property type="match status" value="1"/>
</dbReference>
<proteinExistence type="inferred from homology"/>
<comment type="pathway">
    <text evidence="2">Carbohydrate degradation; glycolysis; pyruvate from D-glyceraldehyde 3-phosphate: step 5/5.</text>
</comment>
<feature type="domain" description="Pyruvate kinase C-terminal" evidence="16">
    <location>
        <begin position="137"/>
        <end position="262"/>
    </location>
</feature>
<dbReference type="Gene3D" id="3.40.1380.20">
    <property type="entry name" value="Pyruvate kinase, C-terminal domain"/>
    <property type="match status" value="1"/>
</dbReference>
<name>A0A438DKL8_VITVI</name>
<protein>
    <recommendedName>
        <fullName evidence="4">pyruvate kinase</fullName>
        <ecNumber evidence="4">2.7.1.40</ecNumber>
    </recommendedName>
</protein>
<dbReference type="EMBL" id="QGNW01001587">
    <property type="protein sequence ID" value="RVW36007.1"/>
    <property type="molecule type" value="Genomic_DNA"/>
</dbReference>
<keyword evidence="8 17" id="KW-0418">Kinase</keyword>
<evidence type="ECO:0000256" key="5">
    <source>
        <dbReference type="ARBA" id="ARBA00022679"/>
    </source>
</evidence>